<dbReference type="EMBL" id="KZ679128">
    <property type="protein sequence ID" value="PTB79367.1"/>
    <property type="molecule type" value="Genomic_DNA"/>
</dbReference>
<name>A0A2T4CCR2_TRILO</name>
<evidence type="ECO:0000313" key="3">
    <source>
        <dbReference type="EMBL" id="PTB79367.1"/>
    </source>
</evidence>
<feature type="compositionally biased region" description="Polar residues" evidence="1">
    <location>
        <begin position="122"/>
        <end position="133"/>
    </location>
</feature>
<evidence type="ECO:0000256" key="2">
    <source>
        <dbReference type="SAM" id="SignalP"/>
    </source>
</evidence>
<dbReference type="AlphaFoldDB" id="A0A2T4CCR2"/>
<protein>
    <submittedName>
        <fullName evidence="3">Uncharacterized protein</fullName>
    </submittedName>
</protein>
<feature type="compositionally biased region" description="Basic residues" evidence="1">
    <location>
        <begin position="89"/>
        <end position="100"/>
    </location>
</feature>
<proteinExistence type="predicted"/>
<feature type="region of interest" description="Disordered" evidence="1">
    <location>
        <begin position="71"/>
        <end position="133"/>
    </location>
</feature>
<keyword evidence="2" id="KW-0732">Signal</keyword>
<feature type="signal peptide" evidence="2">
    <location>
        <begin position="1"/>
        <end position="20"/>
    </location>
</feature>
<keyword evidence="4" id="KW-1185">Reference proteome</keyword>
<gene>
    <name evidence="3" type="ORF">M440DRAFT_1453010</name>
</gene>
<feature type="chain" id="PRO_5015520283" evidence="2">
    <location>
        <begin position="21"/>
        <end position="133"/>
    </location>
</feature>
<evidence type="ECO:0000313" key="4">
    <source>
        <dbReference type="Proteomes" id="UP000240760"/>
    </source>
</evidence>
<sequence>MWSDYMLLLLLYHSWHVALRLILKECHWLSTLQSRSTECFESKALTMTWMDSGLERVDLVLPSCRNVRLRRETPKTRPRGVVQSQNAKAKLHMGKKRPPKLPKSTMLSGGPRSTREGVSGGTPYSSASYRRAA</sequence>
<evidence type="ECO:0000256" key="1">
    <source>
        <dbReference type="SAM" id="MobiDB-lite"/>
    </source>
</evidence>
<organism evidence="3 4">
    <name type="scientific">Trichoderma longibrachiatum ATCC 18648</name>
    <dbReference type="NCBI Taxonomy" id="983965"/>
    <lineage>
        <taxon>Eukaryota</taxon>
        <taxon>Fungi</taxon>
        <taxon>Dikarya</taxon>
        <taxon>Ascomycota</taxon>
        <taxon>Pezizomycotina</taxon>
        <taxon>Sordariomycetes</taxon>
        <taxon>Hypocreomycetidae</taxon>
        <taxon>Hypocreales</taxon>
        <taxon>Hypocreaceae</taxon>
        <taxon>Trichoderma</taxon>
    </lineage>
</organism>
<dbReference type="Proteomes" id="UP000240760">
    <property type="component" value="Unassembled WGS sequence"/>
</dbReference>
<reference evidence="3 4" key="1">
    <citation type="submission" date="2016-07" db="EMBL/GenBank/DDBJ databases">
        <title>Multiple horizontal gene transfer events from other fungi enriched the ability of initially mycotrophic Trichoderma (Ascomycota) to feed on dead plant biomass.</title>
        <authorList>
            <consortium name="DOE Joint Genome Institute"/>
            <person name="Aerts A."/>
            <person name="Atanasova L."/>
            <person name="Chenthamara K."/>
            <person name="Zhang J."/>
            <person name="Grujic M."/>
            <person name="Henrissat B."/>
            <person name="Kuo A."/>
            <person name="Salamov A."/>
            <person name="Lipzen A."/>
            <person name="Labutti K."/>
            <person name="Barry K."/>
            <person name="Miao Y."/>
            <person name="Rahimi M.J."/>
            <person name="Shen Q."/>
            <person name="Grigoriev I.V."/>
            <person name="Kubicek C.P."/>
            <person name="Druzhinina I.S."/>
        </authorList>
    </citation>
    <scope>NUCLEOTIDE SEQUENCE [LARGE SCALE GENOMIC DNA]</scope>
    <source>
        <strain evidence="3 4">ATCC 18648</strain>
    </source>
</reference>
<accession>A0A2T4CCR2</accession>